<keyword evidence="1" id="KW-1133">Transmembrane helix</keyword>
<keyword evidence="1" id="KW-0812">Transmembrane</keyword>
<accession>A0AAU9DH35</accession>
<dbReference type="Proteomes" id="UP001321861">
    <property type="component" value="Chromosome"/>
</dbReference>
<proteinExistence type="predicted"/>
<evidence type="ECO:0000313" key="3">
    <source>
        <dbReference type="Proteomes" id="UP001321861"/>
    </source>
</evidence>
<keyword evidence="3" id="KW-1185">Reference proteome</keyword>
<protein>
    <recommendedName>
        <fullName evidence="4">Adhesin domain-containing protein</fullName>
    </recommendedName>
</protein>
<evidence type="ECO:0008006" key="4">
    <source>
        <dbReference type="Google" id="ProtNLM"/>
    </source>
</evidence>
<reference evidence="2 3" key="1">
    <citation type="journal article" date="2023" name="Microbiol. Spectr.">
        <title>Symbiosis of Carpenter Bees with Uncharacterized Lactic Acid Bacteria Showing NAD Auxotrophy.</title>
        <authorList>
            <person name="Kawasaki S."/>
            <person name="Ozawa K."/>
            <person name="Mori T."/>
            <person name="Yamamoto A."/>
            <person name="Ito M."/>
            <person name="Ohkuma M."/>
            <person name="Sakamoto M."/>
            <person name="Matsutani M."/>
        </authorList>
    </citation>
    <scope>NUCLEOTIDE SEQUENCE [LARGE SCALE GENOMIC DNA]</scope>
    <source>
        <strain evidence="2 3">XA3</strain>
    </source>
</reference>
<evidence type="ECO:0000313" key="2">
    <source>
        <dbReference type="EMBL" id="BDR59280.1"/>
    </source>
</evidence>
<dbReference type="EMBL" id="AP026802">
    <property type="protein sequence ID" value="BDR59280.1"/>
    <property type="molecule type" value="Genomic_DNA"/>
</dbReference>
<dbReference type="RefSeq" id="WP_317635083.1">
    <property type="nucleotide sequence ID" value="NZ_AP026802.1"/>
</dbReference>
<dbReference type="KEGG" id="xap:XA3_17210"/>
<name>A0AAU9DH35_9LACO</name>
<gene>
    <name evidence="2" type="ORF">XA3_17210</name>
</gene>
<feature type="transmembrane region" description="Helical" evidence="1">
    <location>
        <begin position="7"/>
        <end position="26"/>
    </location>
</feature>
<evidence type="ECO:0000256" key="1">
    <source>
        <dbReference type="SAM" id="Phobius"/>
    </source>
</evidence>
<dbReference type="AlphaFoldDB" id="A0AAU9DH35"/>
<keyword evidence="1" id="KW-0472">Membrane</keyword>
<sequence>MKMKKYYWINGAIFLIGALMALFGFWNDGVRKFYLGEDFHPVIDRSAAEYNKFHVKTLKEPFNEVRVSLRSTNLAITKGDHFEVKYEINRPVEEFKIEKGVLYVDEKHMEFSNRAKRSPQLTITVPDVNSLNSVAINWSPEGNEISLSDLKLQQLSLHYMPLQDWSSQILLNKVDVSQKMRTDGGNFVIQDSHLTNWEGKSSNGGDTKYLIQNSEITDFQVESNQYFEVSLANSKLLGKNELSGRGSSTMNVEDSQINNCQIKIDEIHLNMKRSQLLGDNRAKGHQLFIDSSQLNEDLSIKVKADTASGTVDGQEIQAGFERERSNNDSIEIKGDEVKLEMK</sequence>
<organism evidence="2 3">
    <name type="scientific">Xylocopilactobacillus apicola</name>
    <dbReference type="NCBI Taxonomy" id="2932184"/>
    <lineage>
        <taxon>Bacteria</taxon>
        <taxon>Bacillati</taxon>
        <taxon>Bacillota</taxon>
        <taxon>Bacilli</taxon>
        <taxon>Lactobacillales</taxon>
        <taxon>Lactobacillaceae</taxon>
        <taxon>Xylocopilactobacillus</taxon>
    </lineage>
</organism>